<reference evidence="2 3" key="1">
    <citation type="submission" date="2020-06" db="EMBL/GenBank/DDBJ databases">
        <authorList>
            <person name="Duchaud E."/>
        </authorList>
    </citation>
    <scope>NUCLEOTIDE SEQUENCE [LARGE SCALE GENOMIC DNA]</scope>
    <source>
        <strain evidence="2">Alteromonas fortis</strain>
    </source>
</reference>
<evidence type="ECO:0008006" key="4">
    <source>
        <dbReference type="Google" id="ProtNLM"/>
    </source>
</evidence>
<evidence type="ECO:0000313" key="2">
    <source>
        <dbReference type="EMBL" id="CAB9494358.1"/>
    </source>
</evidence>
<dbReference type="EMBL" id="LR812090">
    <property type="protein sequence ID" value="CAB9494358.1"/>
    <property type="molecule type" value="Genomic_DNA"/>
</dbReference>
<feature type="chain" id="PRO_5029793345" description="Lipoprotein" evidence="1">
    <location>
        <begin position="35"/>
        <end position="192"/>
    </location>
</feature>
<keyword evidence="1" id="KW-0732">Signal</keyword>
<sequence>MNIKSKIKSSRVLFATVGAALSFAIVGCSSTPVAAPTPYKSANSRASYGYSSEKVSANQYQVLFKATDKTPADGVQQYALYRAAEVAQEQGFTYLEVINTNIDKKPVIAREVTAGKNEPAIFQTDRQCTMSGCEEVAQPMAAPSSNDVVNTQINDIYFTIDVKMANDKTRLGKNAFTVLEVLSQPLEPKNTN</sequence>
<dbReference type="NCBIfam" id="NF047637">
    <property type="entry name" value="lipo_CC0125"/>
    <property type="match status" value="1"/>
</dbReference>
<dbReference type="AlphaFoldDB" id="A0A6T9Y6X6"/>
<name>A0A6T9Y6X6_ALTMA</name>
<protein>
    <recommendedName>
        <fullName evidence="4">Lipoprotein</fullName>
    </recommendedName>
</protein>
<gene>
    <name evidence="2" type="ORF">ALFOR1_31335</name>
</gene>
<evidence type="ECO:0000313" key="3">
    <source>
        <dbReference type="Proteomes" id="UP000509458"/>
    </source>
</evidence>
<organism evidence="2 3">
    <name type="scientific">Alteromonas macleodii</name>
    <name type="common">Pseudoalteromonas macleodii</name>
    <dbReference type="NCBI Taxonomy" id="28108"/>
    <lineage>
        <taxon>Bacteria</taxon>
        <taxon>Pseudomonadati</taxon>
        <taxon>Pseudomonadota</taxon>
        <taxon>Gammaproteobacteria</taxon>
        <taxon>Alteromonadales</taxon>
        <taxon>Alteromonadaceae</taxon>
        <taxon>Alteromonas/Salinimonas group</taxon>
        <taxon>Alteromonas</taxon>
    </lineage>
</organism>
<dbReference type="Proteomes" id="UP000509458">
    <property type="component" value="Chromosome"/>
</dbReference>
<dbReference type="PROSITE" id="PS51257">
    <property type="entry name" value="PROKAR_LIPOPROTEIN"/>
    <property type="match status" value="1"/>
</dbReference>
<accession>A0A6T9Y6X6</accession>
<evidence type="ECO:0000256" key="1">
    <source>
        <dbReference type="SAM" id="SignalP"/>
    </source>
</evidence>
<proteinExistence type="predicted"/>
<dbReference type="RefSeq" id="WP_179983738.1">
    <property type="nucleotide sequence ID" value="NZ_LR812090.1"/>
</dbReference>
<feature type="signal peptide" evidence="1">
    <location>
        <begin position="1"/>
        <end position="34"/>
    </location>
</feature>